<keyword evidence="2" id="KW-0472">Membrane</keyword>
<feature type="signal peptide" evidence="2">
    <location>
        <begin position="1"/>
        <end position="23"/>
    </location>
</feature>
<keyword evidence="2" id="KW-0449">Lipoprotein</keyword>
<dbReference type="PANTHER" id="PTHR30203">
    <property type="entry name" value="OUTER MEMBRANE CATION EFFLUX PROTEIN"/>
    <property type="match status" value="1"/>
</dbReference>
<dbReference type="PANTHER" id="PTHR30203:SF33">
    <property type="entry name" value="BLR4455 PROTEIN"/>
    <property type="match status" value="1"/>
</dbReference>
<dbReference type="Pfam" id="PF02321">
    <property type="entry name" value="OEP"/>
    <property type="match status" value="2"/>
</dbReference>
<reference evidence="3" key="1">
    <citation type="journal article" date="2021" name="PeerJ">
        <title>Extensive microbial diversity within the chicken gut microbiome revealed by metagenomics and culture.</title>
        <authorList>
            <person name="Gilroy R."/>
            <person name="Ravi A."/>
            <person name="Getino M."/>
            <person name="Pursley I."/>
            <person name="Horton D.L."/>
            <person name="Alikhan N.F."/>
            <person name="Baker D."/>
            <person name="Gharbi K."/>
            <person name="Hall N."/>
            <person name="Watson M."/>
            <person name="Adriaenssens E.M."/>
            <person name="Foster-Nyarko E."/>
            <person name="Jarju S."/>
            <person name="Secka A."/>
            <person name="Antonio M."/>
            <person name="Oren A."/>
            <person name="Chaudhuri R.R."/>
            <person name="La Ragione R."/>
            <person name="Hildebrand F."/>
            <person name="Pallen M.J."/>
        </authorList>
    </citation>
    <scope>NUCLEOTIDE SEQUENCE</scope>
    <source>
        <strain evidence="3">14975</strain>
    </source>
</reference>
<evidence type="ECO:0000313" key="4">
    <source>
        <dbReference type="Proteomes" id="UP000823964"/>
    </source>
</evidence>
<feature type="chain" id="PRO_5039755874" evidence="2">
    <location>
        <begin position="24"/>
        <end position="482"/>
    </location>
</feature>
<evidence type="ECO:0000256" key="2">
    <source>
        <dbReference type="RuleBase" id="RU362097"/>
    </source>
</evidence>
<comment type="caution">
    <text evidence="3">The sequence shown here is derived from an EMBL/GenBank/DDBJ whole genome shotgun (WGS) entry which is preliminary data.</text>
</comment>
<comment type="similarity">
    <text evidence="1 2">Belongs to the outer membrane factor (OMF) (TC 1.B.17) family.</text>
</comment>
<sequence length="482" mass="52270">MKMTVLSLASAVAVLGMSSCLMGPDYKEPEMEVPAAFRGAPSMKESIASLPWWDVMRDPDLRDLLLDTYRNNRSLKATLANVDSARQNVTVTQAPLFPWASYGGSVSKGANQTGGSTIVNSGGITTAPGSMAASASWELDVWGRTRRAVEAAEADYFSAEHQLRALQLSLLRQVSTGYLQLLMLDEQLRVQKASVESYRKSLEYFEYRFKYDADSVLSVDSSRAALAAAEAQIPAIEYQIVELENTLSVLAGRTPGHIRRRGSLSDYAGGSTVPAGIPADILAHRPDVLAAEQQVRAANAEIGVAIANYFPSISLTAAAGVASSDLTTAVRKGTGWGMGANLSGPLFQAGQLRASEKIARNNLVAAVASYEETVLTALSEVSTTLVQRAKLRTILERQEAAVVSYRRYLDACLERVKTGYSDYYEVLTAQQNLFPAEQKLAEYRYQYAACIPTLYTQLGGGWNRSSESMREGRDDAPAQAKQ</sequence>
<dbReference type="GO" id="GO:0015562">
    <property type="term" value="F:efflux transmembrane transporter activity"/>
    <property type="evidence" value="ECO:0007669"/>
    <property type="project" value="InterPro"/>
</dbReference>
<protein>
    <submittedName>
        <fullName evidence="3">Efflux transporter outer membrane subunit</fullName>
    </submittedName>
</protein>
<proteinExistence type="inferred from homology"/>
<organism evidence="3 4">
    <name type="scientific">Candidatus Akkermansia intestinigallinarum</name>
    <dbReference type="NCBI Taxonomy" id="2838431"/>
    <lineage>
        <taxon>Bacteria</taxon>
        <taxon>Pseudomonadati</taxon>
        <taxon>Verrucomicrobiota</taxon>
        <taxon>Verrucomicrobiia</taxon>
        <taxon>Verrucomicrobiales</taxon>
        <taxon>Akkermansiaceae</taxon>
        <taxon>Akkermansia</taxon>
    </lineage>
</organism>
<evidence type="ECO:0000313" key="3">
    <source>
        <dbReference type="EMBL" id="HIX20486.1"/>
    </source>
</evidence>
<dbReference type="AlphaFoldDB" id="A0A9D1VC86"/>
<comment type="subcellular location">
    <subcellularLocation>
        <location evidence="2">Cell membrane</location>
        <topology evidence="2">Lipid-anchor</topology>
    </subcellularLocation>
</comment>
<dbReference type="Gene3D" id="2.20.200.10">
    <property type="entry name" value="Outer membrane efflux proteins (OEP)"/>
    <property type="match status" value="1"/>
</dbReference>
<dbReference type="InterPro" id="IPR010131">
    <property type="entry name" value="MdtP/NodT-like"/>
</dbReference>
<name>A0A9D1VC86_9BACT</name>
<reference evidence="3" key="2">
    <citation type="submission" date="2021-04" db="EMBL/GenBank/DDBJ databases">
        <authorList>
            <person name="Gilroy R."/>
        </authorList>
    </citation>
    <scope>NUCLEOTIDE SEQUENCE</scope>
    <source>
        <strain evidence="3">14975</strain>
    </source>
</reference>
<keyword evidence="2" id="KW-0812">Transmembrane</keyword>
<accession>A0A9D1VC86</accession>
<dbReference type="EMBL" id="DXFQ01000145">
    <property type="protein sequence ID" value="HIX20486.1"/>
    <property type="molecule type" value="Genomic_DNA"/>
</dbReference>
<evidence type="ECO:0000256" key="1">
    <source>
        <dbReference type="ARBA" id="ARBA00007613"/>
    </source>
</evidence>
<keyword evidence="2" id="KW-0732">Signal</keyword>
<dbReference type="GO" id="GO:0005886">
    <property type="term" value="C:plasma membrane"/>
    <property type="evidence" value="ECO:0007669"/>
    <property type="project" value="UniProtKB-SubCell"/>
</dbReference>
<dbReference type="SUPFAM" id="SSF56954">
    <property type="entry name" value="Outer membrane efflux proteins (OEP)"/>
    <property type="match status" value="1"/>
</dbReference>
<dbReference type="NCBIfam" id="TIGR01845">
    <property type="entry name" value="outer_NodT"/>
    <property type="match status" value="1"/>
</dbReference>
<dbReference type="InterPro" id="IPR003423">
    <property type="entry name" value="OMP_efflux"/>
</dbReference>
<dbReference type="PROSITE" id="PS51257">
    <property type="entry name" value="PROKAR_LIPOPROTEIN"/>
    <property type="match status" value="1"/>
</dbReference>
<dbReference type="Proteomes" id="UP000823964">
    <property type="component" value="Unassembled WGS sequence"/>
</dbReference>
<dbReference type="Gene3D" id="1.20.1600.10">
    <property type="entry name" value="Outer membrane efflux proteins (OEP)"/>
    <property type="match status" value="1"/>
</dbReference>
<keyword evidence="2" id="KW-0564">Palmitate</keyword>
<gene>
    <name evidence="3" type="ORF">H9862_07805</name>
</gene>
<keyword evidence="2" id="KW-1134">Transmembrane beta strand</keyword>